<dbReference type="OrthoDB" id="226102at2"/>
<dbReference type="Proteomes" id="UP000320176">
    <property type="component" value="Unassembled WGS sequence"/>
</dbReference>
<organism evidence="10 11">
    <name type="scientific">Stieleria varia</name>
    <dbReference type="NCBI Taxonomy" id="2528005"/>
    <lineage>
        <taxon>Bacteria</taxon>
        <taxon>Pseudomonadati</taxon>
        <taxon>Planctomycetota</taxon>
        <taxon>Planctomycetia</taxon>
        <taxon>Pirellulales</taxon>
        <taxon>Pirellulaceae</taxon>
        <taxon>Stieleria</taxon>
    </lineage>
</organism>
<dbReference type="Gene3D" id="3.20.20.80">
    <property type="entry name" value="Glycosidases"/>
    <property type="match status" value="1"/>
</dbReference>
<evidence type="ECO:0000313" key="10">
    <source>
        <dbReference type="EMBL" id="TWU02600.1"/>
    </source>
</evidence>
<dbReference type="SUPFAM" id="SSF51011">
    <property type="entry name" value="Glycosyl hydrolase domain"/>
    <property type="match status" value="1"/>
</dbReference>
<dbReference type="EMBL" id="SJPN01000004">
    <property type="protein sequence ID" value="TWU02600.1"/>
    <property type="molecule type" value="Genomic_DNA"/>
</dbReference>
<keyword evidence="5 10" id="KW-0808">Transferase</keyword>
<sequence length="623" mass="70553">MLKGRHLFEGSFLSQPPQNQNMNALDQLGIQTRPAGVGPIHLDQGIAFRVWAPNADAVSVVGSFNDWDGDVNPMEREDNGHWFAWVENAEMGAEYKYRIRNGENTFDRIDPRVRAVTNSVGVGLVHDPEFDWDGDDFQMPHWNELVIYEAHLGTFNRSEEDQPGGFATFSQRFDHLKKLGINAIQIMPVAEFAGDYSWGYNPAHIYAVESAYGGPAAFKQFVKDAHAAGFAVILDVVYNHFGPSDLDIWQFDGWSENGKGGIYFYNDYRSTTPWGETRPDYGRGEVRSYLRDNAMMWLQDYHVDGLRYDMTLYIRSIDASGEHEIPEGWGLTQWINREISNFKPSAITIAEDLQNNAYLTKSDIEGGAGFATQWDASFVHPVRDVIIQSDDAGRDMNKIRDALYHCYNGDPFQRVIYTESHDEVANGKSRVPSEVDEAAPDNWYAQKRATLGLALTMTAPGIPMLFQGQEFLEDGWFQDVDELDWEKADEHSGIIKLTSKLIQLRLNRDGNTRGMIGRHIDVFHLNHHDKVVAFRRWCDGGAGDDCVVIINFANQHYEQYDFGLPAAGKWIRRFSSDRKIYSVDFGGNASGDIDAIDEPHDGQACRGRIELPPYTALIYSQTR</sequence>
<evidence type="ECO:0000256" key="5">
    <source>
        <dbReference type="ARBA" id="ARBA00022679"/>
    </source>
</evidence>
<dbReference type="PANTHER" id="PTHR43651:SF11">
    <property type="entry name" value="MALTO-OLIGOSYLTREHALOSE TREHALOHYDROLASE"/>
    <property type="match status" value="1"/>
</dbReference>
<comment type="caution">
    <text evidence="10">The sequence shown here is derived from an EMBL/GenBank/DDBJ whole genome shotgun (WGS) entry which is preliminary data.</text>
</comment>
<dbReference type="Pfam" id="PF02806">
    <property type="entry name" value="Alpha-amylase_C"/>
    <property type="match status" value="1"/>
</dbReference>
<evidence type="ECO:0000256" key="2">
    <source>
        <dbReference type="ARBA" id="ARBA00002953"/>
    </source>
</evidence>
<dbReference type="InterPro" id="IPR006048">
    <property type="entry name" value="A-amylase/branching_C"/>
</dbReference>
<keyword evidence="11" id="KW-1185">Reference proteome</keyword>
<proteinExistence type="inferred from homology"/>
<dbReference type="Gene3D" id="2.60.40.10">
    <property type="entry name" value="Immunoglobulins"/>
    <property type="match status" value="1"/>
</dbReference>
<comment type="similarity">
    <text evidence="3">Belongs to the glycosyl hydrolase 13 family. GlgB subfamily.</text>
</comment>
<reference evidence="10 11" key="1">
    <citation type="submission" date="2019-02" db="EMBL/GenBank/DDBJ databases">
        <title>Deep-cultivation of Planctomycetes and their phenomic and genomic characterization uncovers novel biology.</title>
        <authorList>
            <person name="Wiegand S."/>
            <person name="Jogler M."/>
            <person name="Boedeker C."/>
            <person name="Pinto D."/>
            <person name="Vollmers J."/>
            <person name="Rivas-Marin E."/>
            <person name="Kohn T."/>
            <person name="Peeters S.H."/>
            <person name="Heuer A."/>
            <person name="Rast P."/>
            <person name="Oberbeckmann S."/>
            <person name="Bunk B."/>
            <person name="Jeske O."/>
            <person name="Meyerdierks A."/>
            <person name="Storesund J.E."/>
            <person name="Kallscheuer N."/>
            <person name="Luecker S."/>
            <person name="Lage O.M."/>
            <person name="Pohl T."/>
            <person name="Merkel B.J."/>
            <person name="Hornburger P."/>
            <person name="Mueller R.-W."/>
            <person name="Bruemmer F."/>
            <person name="Labrenz M."/>
            <person name="Spormann A.M."/>
            <person name="Op Den Camp H."/>
            <person name="Overmann J."/>
            <person name="Amann R."/>
            <person name="Jetten M.S.M."/>
            <person name="Mascher T."/>
            <person name="Medema M.H."/>
            <person name="Devos D.P."/>
            <person name="Kaster A.-K."/>
            <person name="Ovreas L."/>
            <person name="Rohde M."/>
            <person name="Galperin M.Y."/>
            <person name="Jogler C."/>
        </authorList>
    </citation>
    <scope>NUCLEOTIDE SEQUENCE [LARGE SCALE GENOMIC DNA]</scope>
    <source>
        <strain evidence="10 11">Pla52n</strain>
    </source>
</reference>
<evidence type="ECO:0000256" key="4">
    <source>
        <dbReference type="ARBA" id="ARBA00012541"/>
    </source>
</evidence>
<evidence type="ECO:0000256" key="3">
    <source>
        <dbReference type="ARBA" id="ARBA00009000"/>
    </source>
</evidence>
<comment type="function">
    <text evidence="2">Catalyzes the formation of the alpha-1,6-glucosidic linkages in glycogen by scission of a 1,4-alpha-linked oligosaccharide from growing alpha-1,4-glucan chains and the subsequent attachment of the oligosaccharide to the alpha-1,6 position.</text>
</comment>
<dbReference type="InterPro" id="IPR044143">
    <property type="entry name" value="GlgB_N_E_set_prok"/>
</dbReference>
<accession>A0A5C6ASD4</accession>
<dbReference type="AlphaFoldDB" id="A0A5C6ASD4"/>
<evidence type="ECO:0000259" key="9">
    <source>
        <dbReference type="SMART" id="SM00642"/>
    </source>
</evidence>
<dbReference type="GO" id="GO:0005978">
    <property type="term" value="P:glycogen biosynthetic process"/>
    <property type="evidence" value="ECO:0007669"/>
    <property type="project" value="InterPro"/>
</dbReference>
<dbReference type="Gene3D" id="2.60.40.1180">
    <property type="entry name" value="Golgi alpha-mannosidase II"/>
    <property type="match status" value="1"/>
</dbReference>
<dbReference type="InterPro" id="IPR006047">
    <property type="entry name" value="GH13_cat_dom"/>
</dbReference>
<feature type="active site" description="Nucleophile" evidence="7">
    <location>
        <position position="309"/>
    </location>
</feature>
<feature type="region of interest" description="Disordered" evidence="8">
    <location>
        <begin position="1"/>
        <end position="20"/>
    </location>
</feature>
<dbReference type="Pfam" id="PF00128">
    <property type="entry name" value="Alpha-amylase"/>
    <property type="match status" value="1"/>
</dbReference>
<evidence type="ECO:0000256" key="6">
    <source>
        <dbReference type="ARBA" id="ARBA00023277"/>
    </source>
</evidence>
<dbReference type="GO" id="GO:0043169">
    <property type="term" value="F:cation binding"/>
    <property type="evidence" value="ECO:0007669"/>
    <property type="project" value="InterPro"/>
</dbReference>
<dbReference type="InterPro" id="IPR013780">
    <property type="entry name" value="Glyco_hydro_b"/>
</dbReference>
<dbReference type="InterPro" id="IPR004193">
    <property type="entry name" value="Glyco_hydro_13_N"/>
</dbReference>
<dbReference type="InterPro" id="IPR013783">
    <property type="entry name" value="Ig-like_fold"/>
</dbReference>
<keyword evidence="10" id="KW-0328">Glycosyltransferase</keyword>
<dbReference type="InterPro" id="IPR017853">
    <property type="entry name" value="GH"/>
</dbReference>
<dbReference type="GO" id="GO:0004553">
    <property type="term" value="F:hydrolase activity, hydrolyzing O-glycosyl compounds"/>
    <property type="evidence" value="ECO:0007669"/>
    <property type="project" value="InterPro"/>
</dbReference>
<dbReference type="SUPFAM" id="SSF81296">
    <property type="entry name" value="E set domains"/>
    <property type="match status" value="1"/>
</dbReference>
<dbReference type="PANTHER" id="PTHR43651">
    <property type="entry name" value="1,4-ALPHA-GLUCAN-BRANCHING ENZYME"/>
    <property type="match status" value="1"/>
</dbReference>
<feature type="active site" description="Proton donor" evidence="7">
    <location>
        <position position="351"/>
    </location>
</feature>
<dbReference type="InterPro" id="IPR014756">
    <property type="entry name" value="Ig_E-set"/>
</dbReference>
<dbReference type="InterPro" id="IPR037439">
    <property type="entry name" value="Branching_enzy"/>
</dbReference>
<evidence type="ECO:0000256" key="1">
    <source>
        <dbReference type="ARBA" id="ARBA00000826"/>
    </source>
</evidence>
<protein>
    <recommendedName>
        <fullName evidence="4">1,4-alpha-glucan branching enzyme</fullName>
        <ecNumber evidence="4">2.4.1.18</ecNumber>
    </recommendedName>
</protein>
<gene>
    <name evidence="10" type="primary">glgB_1</name>
    <name evidence="10" type="ORF">Pla52n_36560</name>
</gene>
<dbReference type="SUPFAM" id="SSF51445">
    <property type="entry name" value="(Trans)glycosidases"/>
    <property type="match status" value="1"/>
</dbReference>
<dbReference type="EC" id="2.4.1.18" evidence="4"/>
<evidence type="ECO:0000256" key="8">
    <source>
        <dbReference type="SAM" id="MobiDB-lite"/>
    </source>
</evidence>
<dbReference type="CDD" id="cd11325">
    <property type="entry name" value="AmyAc_GTHase"/>
    <property type="match status" value="1"/>
</dbReference>
<dbReference type="PIRSF" id="PIRSF000463">
    <property type="entry name" value="GlgB"/>
    <property type="match status" value="1"/>
</dbReference>
<evidence type="ECO:0000313" key="11">
    <source>
        <dbReference type="Proteomes" id="UP000320176"/>
    </source>
</evidence>
<name>A0A5C6ASD4_9BACT</name>
<keyword evidence="6" id="KW-0119">Carbohydrate metabolism</keyword>
<dbReference type="SMART" id="SM00642">
    <property type="entry name" value="Aamy"/>
    <property type="match status" value="1"/>
</dbReference>
<comment type="catalytic activity">
    <reaction evidence="1">
        <text>Transfers a segment of a (1-&gt;4)-alpha-D-glucan chain to a primary hydroxy group in a similar glucan chain.</text>
        <dbReference type="EC" id="2.4.1.18"/>
    </reaction>
</comment>
<dbReference type="GO" id="GO:0003844">
    <property type="term" value="F:1,4-alpha-glucan branching enzyme activity"/>
    <property type="evidence" value="ECO:0007669"/>
    <property type="project" value="UniProtKB-EC"/>
</dbReference>
<evidence type="ECO:0000256" key="7">
    <source>
        <dbReference type="PIRSR" id="PIRSR000463-1"/>
    </source>
</evidence>
<dbReference type="CDD" id="cd02855">
    <property type="entry name" value="E_set_GBE_prok_N"/>
    <property type="match status" value="1"/>
</dbReference>
<dbReference type="Pfam" id="PF02922">
    <property type="entry name" value="CBM_48"/>
    <property type="match status" value="1"/>
</dbReference>
<feature type="domain" description="Glycosyl hydrolase family 13 catalytic" evidence="9">
    <location>
        <begin position="149"/>
        <end position="505"/>
    </location>
</feature>